<dbReference type="Pfam" id="PF00069">
    <property type="entry name" value="Pkinase"/>
    <property type="match status" value="1"/>
</dbReference>
<evidence type="ECO:0000259" key="2">
    <source>
        <dbReference type="PROSITE" id="PS50011"/>
    </source>
</evidence>
<dbReference type="EMBL" id="GG738872">
    <property type="protein sequence ID" value="EFC43614.1"/>
    <property type="molecule type" value="Genomic_DNA"/>
</dbReference>
<dbReference type="OMA" id="GIHIHTM"/>
<dbReference type="GO" id="GO:0005524">
    <property type="term" value="F:ATP binding"/>
    <property type="evidence" value="ECO:0007669"/>
    <property type="project" value="InterPro"/>
</dbReference>
<organism evidence="4">
    <name type="scientific">Naegleria gruberi</name>
    <name type="common">Amoeba</name>
    <dbReference type="NCBI Taxonomy" id="5762"/>
    <lineage>
        <taxon>Eukaryota</taxon>
        <taxon>Discoba</taxon>
        <taxon>Heterolobosea</taxon>
        <taxon>Tetramitia</taxon>
        <taxon>Eutetramitia</taxon>
        <taxon>Vahlkampfiidae</taxon>
        <taxon>Naegleria</taxon>
    </lineage>
</organism>
<dbReference type="OrthoDB" id="10255351at2759"/>
<dbReference type="SMART" id="SM00220">
    <property type="entry name" value="S_TKc"/>
    <property type="match status" value="1"/>
</dbReference>
<dbReference type="Gene3D" id="1.10.510.10">
    <property type="entry name" value="Transferase(Phosphotransferase) domain 1"/>
    <property type="match status" value="1"/>
</dbReference>
<dbReference type="InParanoid" id="D2VHM6"/>
<accession>D2VHM6</accession>
<feature type="compositionally biased region" description="Low complexity" evidence="1">
    <location>
        <begin position="48"/>
        <end position="60"/>
    </location>
</feature>
<feature type="compositionally biased region" description="Basic and acidic residues" evidence="1">
    <location>
        <begin position="32"/>
        <end position="45"/>
    </location>
</feature>
<dbReference type="PROSITE" id="PS50011">
    <property type="entry name" value="PROTEIN_KINASE_DOM"/>
    <property type="match status" value="1"/>
</dbReference>
<reference evidence="3 4" key="1">
    <citation type="journal article" date="2010" name="Cell">
        <title>The genome of Naegleria gruberi illuminates early eukaryotic versatility.</title>
        <authorList>
            <person name="Fritz-Laylin L.K."/>
            <person name="Prochnik S.E."/>
            <person name="Ginger M.L."/>
            <person name="Dacks J.B."/>
            <person name="Carpenter M.L."/>
            <person name="Field M.C."/>
            <person name="Kuo A."/>
            <person name="Paredez A."/>
            <person name="Chapman J."/>
            <person name="Pham J."/>
            <person name="Shu S."/>
            <person name="Neupane R."/>
            <person name="Cipriano M."/>
            <person name="Mancuso J."/>
            <person name="Tu H."/>
            <person name="Salamov A."/>
            <person name="Lindquist E."/>
            <person name="Shapiro H."/>
            <person name="Lucas S."/>
            <person name="Grigoriev I.V."/>
            <person name="Cande W.Z."/>
            <person name="Fulton C."/>
            <person name="Rokhsar D.S."/>
            <person name="Dawson S.C."/>
        </authorList>
    </citation>
    <scope>NUCLEOTIDE SEQUENCE [LARGE SCALE GENOMIC DNA]</scope>
    <source>
        <strain evidence="3 4">NEG-M</strain>
    </source>
</reference>
<protein>
    <submittedName>
        <fullName evidence="3">Predicted protein</fullName>
    </submittedName>
</protein>
<sequence length="431" mass="49818">MQQTSSPSAFTQHHHYSLQSVQVSSFDLSKRAVESGRMDPEKFDQEFSSNPSSASSLNESNDLIGQSIPIFETSFRRDRYQKIVEQKGSSLNLWPNFAKFYQARDFKAGEYKTIIEIDCKTSESPSSFLMYFMSRFNSYSHKYVVPILDTYITKNSCCIVTPYYTQGSMLRLLKTRLEKQKFLKIQQILCYFSQLLEAINYIHTNLKTTMYGGISLDNIFMDETLENISLGYVGIHIHTMNLYLNNYFNKSELSMLGGANLLQSKSETTYNSNNSSDDLDEKQVDNPEQLTKNDEIKEIISKSSTTNEELAGWQYLDVYACAISIYQLVTLSLDMSSEESQNIDKNSIQASYTYQLVRTLQQQQQLSEEELSYWKEYIKNKIGRVYHNKKLINLLTEMLNISQSKLTAQMCIKLLKEIPPEDDDDEENAHY</sequence>
<feature type="region of interest" description="Disordered" evidence="1">
    <location>
        <begin position="32"/>
        <end position="60"/>
    </location>
</feature>
<dbReference type="RefSeq" id="XP_002676358.1">
    <property type="nucleotide sequence ID" value="XM_002676312.1"/>
</dbReference>
<dbReference type="KEGG" id="ngr:NAEGRDRAFT_68379"/>
<dbReference type="Proteomes" id="UP000006671">
    <property type="component" value="Unassembled WGS sequence"/>
</dbReference>
<dbReference type="PANTHER" id="PTHR44305:SF2">
    <property type="entry name" value="SI:DKEY-192D15.2"/>
    <property type="match status" value="1"/>
</dbReference>
<feature type="region of interest" description="Disordered" evidence="1">
    <location>
        <begin position="267"/>
        <end position="288"/>
    </location>
</feature>
<feature type="domain" description="Protein kinase" evidence="2">
    <location>
        <begin position="86"/>
        <end position="418"/>
    </location>
</feature>
<name>D2VHM6_NAEGR</name>
<dbReference type="AlphaFoldDB" id="D2VHM6"/>
<evidence type="ECO:0000313" key="4">
    <source>
        <dbReference type="Proteomes" id="UP000006671"/>
    </source>
</evidence>
<feature type="compositionally biased region" description="Polar residues" evidence="1">
    <location>
        <begin position="267"/>
        <end position="276"/>
    </location>
</feature>
<proteinExistence type="predicted"/>
<dbReference type="InterPro" id="IPR000719">
    <property type="entry name" value="Prot_kinase_dom"/>
</dbReference>
<dbReference type="InterPro" id="IPR053083">
    <property type="entry name" value="TF_kinase-domain_protein"/>
</dbReference>
<dbReference type="PANTHER" id="PTHR44305">
    <property type="entry name" value="SI:DKEY-192D15.2-RELATED"/>
    <property type="match status" value="1"/>
</dbReference>
<dbReference type="GO" id="GO:0004672">
    <property type="term" value="F:protein kinase activity"/>
    <property type="evidence" value="ECO:0007669"/>
    <property type="project" value="InterPro"/>
</dbReference>
<dbReference type="VEuPathDB" id="AmoebaDB:NAEGRDRAFT_68379"/>
<evidence type="ECO:0000313" key="3">
    <source>
        <dbReference type="EMBL" id="EFC43614.1"/>
    </source>
</evidence>
<gene>
    <name evidence="3" type="ORF">NAEGRDRAFT_68379</name>
</gene>
<dbReference type="SUPFAM" id="SSF56112">
    <property type="entry name" value="Protein kinase-like (PK-like)"/>
    <property type="match status" value="1"/>
</dbReference>
<keyword evidence="4" id="KW-1185">Reference proteome</keyword>
<dbReference type="InterPro" id="IPR011009">
    <property type="entry name" value="Kinase-like_dom_sf"/>
</dbReference>
<dbReference type="GeneID" id="8863334"/>
<evidence type="ECO:0000256" key="1">
    <source>
        <dbReference type="SAM" id="MobiDB-lite"/>
    </source>
</evidence>